<dbReference type="EMBL" id="CP135131">
    <property type="protein sequence ID" value="WNP39689.1"/>
    <property type="molecule type" value="Genomic_DNA"/>
</dbReference>
<evidence type="ECO:0000256" key="1">
    <source>
        <dbReference type="SAM" id="Coils"/>
    </source>
</evidence>
<evidence type="ECO:0000313" key="4">
    <source>
        <dbReference type="EMBL" id="WNL31447.1"/>
    </source>
</evidence>
<organism evidence="5">
    <name type="scientific">Arcobacter sp. AZ-2023</name>
    <dbReference type="NCBI Taxonomy" id="3074453"/>
    <lineage>
        <taxon>Bacteria</taxon>
        <taxon>Pseudomonadati</taxon>
        <taxon>Campylobacterota</taxon>
        <taxon>Epsilonproteobacteria</taxon>
        <taxon>Campylobacterales</taxon>
        <taxon>Arcobacteraceae</taxon>
        <taxon>Arcobacter</taxon>
    </lineage>
</organism>
<evidence type="ECO:0000313" key="6">
    <source>
        <dbReference type="EMBL" id="WNP39689.1"/>
    </source>
</evidence>
<gene>
    <name evidence="5" type="ORF">RJG58_08105</name>
    <name evidence="6" type="ORF">RMP69_08105</name>
    <name evidence="3" type="ORF">RMQ65_10805</name>
    <name evidence="4" type="ORF">RMQ67_08105</name>
</gene>
<keyword evidence="1" id="KW-0175">Coiled coil</keyword>
<feature type="coiled-coil region" evidence="1">
    <location>
        <begin position="159"/>
        <end position="186"/>
    </location>
</feature>
<dbReference type="EMBL" id="CP134855">
    <property type="protein sequence ID" value="WNL31447.1"/>
    <property type="molecule type" value="Genomic_DNA"/>
</dbReference>
<dbReference type="EMBL" id="CP135130">
    <property type="protein sequence ID" value="WNP37597.1"/>
    <property type="molecule type" value="Genomic_DNA"/>
</dbReference>
<evidence type="ECO:0000313" key="5">
    <source>
        <dbReference type="EMBL" id="WNP37597.1"/>
    </source>
</evidence>
<feature type="domain" description="DUF4116" evidence="2">
    <location>
        <begin position="26"/>
        <end position="71"/>
    </location>
</feature>
<accession>A0AA96RBJ2</accession>
<proteinExistence type="predicted"/>
<dbReference type="Pfam" id="PF13475">
    <property type="entry name" value="DUF4116"/>
    <property type="match status" value="1"/>
</dbReference>
<dbReference type="EMBL" id="CP134853">
    <property type="protein sequence ID" value="WNL27757.1"/>
    <property type="molecule type" value="Genomic_DNA"/>
</dbReference>
<dbReference type="AlphaFoldDB" id="A0AA96RBJ2"/>
<protein>
    <submittedName>
        <fullName evidence="5">DUF4116 domain-containing protein</fullName>
    </submittedName>
</protein>
<sequence>MTKEEALEKISEYSNAFKNMFSYHNDKEVALAAVKRNGLVLDCCSKELKDDFDIVLAAVSNNGVSIKYASDNLKDNKKIVDAALKNKSDAINYLSNHMKTQKLEEERLRLENEQKLEIINDSKEFIEKYNMTQTDALMVMQILELKIQNKKLGDLGGYIDNINERLDELESNLVYKEDDLNDINSRLEDIESKMDDLKE</sequence>
<reference evidence="5" key="1">
    <citation type="submission" date="2023-09" db="EMBL/GenBank/DDBJ databases">
        <title>Arcobacter tbilisiensis sp. nov. isolated from chicken meat in Tbilisi, Georgia.</title>
        <authorList>
            <person name="Matthias R."/>
            <person name="Zautner A.E."/>
        </authorList>
    </citation>
    <scope>NUCLEOTIDE SEQUENCE</scope>
    <source>
        <strain evidence="5">LEO 101</strain>
        <strain evidence="3">LEO 49</strain>
        <strain evidence="6">LEO 50</strain>
        <strain evidence="4">LEO 53</strain>
    </source>
</reference>
<dbReference type="InterPro" id="IPR025197">
    <property type="entry name" value="DUF4116"/>
</dbReference>
<evidence type="ECO:0000259" key="2">
    <source>
        <dbReference type="Pfam" id="PF13475"/>
    </source>
</evidence>
<evidence type="ECO:0000313" key="3">
    <source>
        <dbReference type="EMBL" id="WNL27757.1"/>
    </source>
</evidence>
<name>A0AA96RBJ2_9BACT</name>